<evidence type="ECO:0000313" key="3">
    <source>
        <dbReference type="EMBL" id="KAF6163548.1"/>
    </source>
</evidence>
<feature type="compositionally biased region" description="Basic and acidic residues" evidence="2">
    <location>
        <begin position="12"/>
        <end position="25"/>
    </location>
</feature>
<proteinExistence type="predicted"/>
<sequence length="706" mass="78874">MEQADEEDTETDKDHEPQASDRESSGDGEEDVVEGEEACYGEGLETKEILSFKKKYGIPGDIRVCGAINSRLRSRGEELITVDDLCVYYILKMNLQKLGYRYLARFLKRPLFYDMVSTGGGGGGYTDERLLVSGNYEFDNEDPGEPLKRKTFHLVLKEVDKKSQVKEELYKRSRVKGSEVPVIDGKMLANNKRATDTSLPLENCSLAGYNTDTEINAMLGESLGRNKKKRAASSDVPPLLPHKRLTRQSTTEEVIGTAKLAVVVDGRPPWGSGSVDLKKTSGETSKKKFVKESETKMYKLDAKKVREAALGKAKKVAEKEKKEALELQKTNYKKDVREQVVDVRKAMEQEQGKLLYEYEELGEGKNYYKGLAKSSGAILDDSSEEDVPQTLDVRREIEVIKDDVMIEADGARPGEVADVQVPEGALYVTEEKSPSEMLNIVLKFPRIEESIHLFPKLQGWRMTSLKHHQIGTFKKFFANPKLLVIAMKPSETDMQQELVQEAMRNHIEAPAIGIAPVIEPPAVSAPAIGSSSFTTEIGAVVVRGEGLGLATRIPNSSLLLRKLQNTNEKEWKKGEIDYDEKAEDDKEQPQVADEEKVQETMVAKTDIVFFDQEEVVSEAYQASVDQITVISVEEQTIEVVKTEDEASQSVYLHASAEQATVVFVEKQTTEVTKIEDETSQTKESKEEVEQNKEEVVEGKDDDDGNS</sequence>
<feature type="compositionally biased region" description="Acidic residues" evidence="2">
    <location>
        <begin position="26"/>
        <end position="35"/>
    </location>
</feature>
<evidence type="ECO:0000256" key="1">
    <source>
        <dbReference type="SAM" id="Coils"/>
    </source>
</evidence>
<feature type="region of interest" description="Disordered" evidence="2">
    <location>
        <begin position="1"/>
        <end position="35"/>
    </location>
</feature>
<comment type="caution">
    <text evidence="3">The sequence shown here is derived from an EMBL/GenBank/DDBJ whole genome shotgun (WGS) entry which is preliminary data.</text>
</comment>
<feature type="coiled-coil region" evidence="1">
    <location>
        <begin position="310"/>
        <end position="353"/>
    </location>
</feature>
<evidence type="ECO:0000256" key="2">
    <source>
        <dbReference type="SAM" id="MobiDB-lite"/>
    </source>
</evidence>
<protein>
    <submittedName>
        <fullName evidence="3">Uncharacterized protein</fullName>
    </submittedName>
</protein>
<reference evidence="3 4" key="1">
    <citation type="journal article" date="2020" name="IScience">
        <title>Genome Sequencing of the Endangered Kingdonia uniflora (Circaeasteraceae, Ranunculales) Reveals Potential Mechanisms of Evolutionary Specialization.</title>
        <authorList>
            <person name="Sun Y."/>
            <person name="Deng T."/>
            <person name="Zhang A."/>
            <person name="Moore M.J."/>
            <person name="Landis J.B."/>
            <person name="Lin N."/>
            <person name="Zhang H."/>
            <person name="Zhang X."/>
            <person name="Huang J."/>
            <person name="Zhang X."/>
            <person name="Sun H."/>
            <person name="Wang H."/>
        </authorList>
    </citation>
    <scope>NUCLEOTIDE SEQUENCE [LARGE SCALE GENOMIC DNA]</scope>
    <source>
        <strain evidence="3">TB1705</strain>
        <tissue evidence="3">Leaf</tissue>
    </source>
</reference>
<dbReference type="AlphaFoldDB" id="A0A7J7N9I0"/>
<evidence type="ECO:0000313" key="4">
    <source>
        <dbReference type="Proteomes" id="UP000541444"/>
    </source>
</evidence>
<name>A0A7J7N9I0_9MAGN</name>
<keyword evidence="4" id="KW-1185">Reference proteome</keyword>
<feature type="compositionally biased region" description="Acidic residues" evidence="2">
    <location>
        <begin position="1"/>
        <end position="11"/>
    </location>
</feature>
<feature type="compositionally biased region" description="Basic and acidic residues" evidence="2">
    <location>
        <begin position="673"/>
        <end position="698"/>
    </location>
</feature>
<keyword evidence="1" id="KW-0175">Coiled coil</keyword>
<dbReference type="Proteomes" id="UP000541444">
    <property type="component" value="Unassembled WGS sequence"/>
</dbReference>
<gene>
    <name evidence="3" type="ORF">GIB67_002553</name>
</gene>
<accession>A0A7J7N9I0</accession>
<dbReference type="EMBL" id="JACGCM010000973">
    <property type="protein sequence ID" value="KAF6163548.1"/>
    <property type="molecule type" value="Genomic_DNA"/>
</dbReference>
<feature type="region of interest" description="Disordered" evidence="2">
    <location>
        <begin position="673"/>
        <end position="706"/>
    </location>
</feature>
<organism evidence="3 4">
    <name type="scientific">Kingdonia uniflora</name>
    <dbReference type="NCBI Taxonomy" id="39325"/>
    <lineage>
        <taxon>Eukaryota</taxon>
        <taxon>Viridiplantae</taxon>
        <taxon>Streptophyta</taxon>
        <taxon>Embryophyta</taxon>
        <taxon>Tracheophyta</taxon>
        <taxon>Spermatophyta</taxon>
        <taxon>Magnoliopsida</taxon>
        <taxon>Ranunculales</taxon>
        <taxon>Circaeasteraceae</taxon>
        <taxon>Kingdonia</taxon>
    </lineage>
</organism>